<protein>
    <submittedName>
        <fullName evidence="4">NmrA family NAD(P)-binding protein</fullName>
    </submittedName>
</protein>
<dbReference type="InterPro" id="IPR051609">
    <property type="entry name" value="NmrA/Isoflavone_reductase-like"/>
</dbReference>
<evidence type="ECO:0000313" key="5">
    <source>
        <dbReference type="Proteomes" id="UP001348397"/>
    </source>
</evidence>
<dbReference type="Proteomes" id="UP001348397">
    <property type="component" value="Unassembled WGS sequence"/>
</dbReference>
<reference evidence="4 5" key="1">
    <citation type="submission" date="2024-01" db="EMBL/GenBank/DDBJ databases">
        <title>Chryseobacterium sp. T9W2-O.</title>
        <authorList>
            <person name="Maltman C."/>
        </authorList>
    </citation>
    <scope>NUCLEOTIDE SEQUENCE [LARGE SCALE GENOMIC DNA]</scope>
    <source>
        <strain evidence="4 5">T9W2-O</strain>
    </source>
</reference>
<dbReference type="PANTHER" id="PTHR47706">
    <property type="entry name" value="NMRA-LIKE FAMILY PROTEIN"/>
    <property type="match status" value="1"/>
</dbReference>
<dbReference type="EMBL" id="JAYLAA010000006">
    <property type="protein sequence ID" value="MEC3874346.1"/>
    <property type="molecule type" value="Genomic_DNA"/>
</dbReference>
<name>A0ABU6HP15_9FLAO</name>
<keyword evidence="1" id="KW-0521">NADP</keyword>
<proteinExistence type="predicted"/>
<evidence type="ECO:0000256" key="2">
    <source>
        <dbReference type="ARBA" id="ARBA00023002"/>
    </source>
</evidence>
<feature type="domain" description="NmrA-like" evidence="3">
    <location>
        <begin position="1"/>
        <end position="197"/>
    </location>
</feature>
<organism evidence="4 5">
    <name type="scientific">Chryseobacterium salviniae</name>
    <dbReference type="NCBI Taxonomy" id="3101750"/>
    <lineage>
        <taxon>Bacteria</taxon>
        <taxon>Pseudomonadati</taxon>
        <taxon>Bacteroidota</taxon>
        <taxon>Flavobacteriia</taxon>
        <taxon>Flavobacteriales</taxon>
        <taxon>Weeksellaceae</taxon>
        <taxon>Chryseobacterium group</taxon>
        <taxon>Chryseobacterium</taxon>
    </lineage>
</organism>
<sequence>MKKTILVAGATGNLGEKICGELLKQGADVKAAVRSGSDPGKVTALKNAGVTIIEVDFNNPSILESACSGASCVISALAGLEEVIINTQSALLYAAIKAKVPRFIPSDFCTDYTLLPLGVNRNFDLRKAFSETINNSSIQATSIFNGAFSYVLKYNIPLLDIKKHSIGYFEDKSDWKIDFTTLENTAAFTACAALDDHAPRSLSIADFQISPSELQALSENMYNTPFQLQNLGTMDHFMETINKIRREHPEDEKELYPSWQQMQYLYCMFAAHHQKTENERYSGIQWIPAEKVLKEIN</sequence>
<dbReference type="Gene3D" id="3.90.25.10">
    <property type="entry name" value="UDP-galactose 4-epimerase, domain 1"/>
    <property type="match status" value="1"/>
</dbReference>
<evidence type="ECO:0000313" key="4">
    <source>
        <dbReference type="EMBL" id="MEC3874346.1"/>
    </source>
</evidence>
<keyword evidence="2" id="KW-0560">Oxidoreductase</keyword>
<dbReference type="Pfam" id="PF05368">
    <property type="entry name" value="NmrA"/>
    <property type="match status" value="1"/>
</dbReference>
<dbReference type="SUPFAM" id="SSF51735">
    <property type="entry name" value="NAD(P)-binding Rossmann-fold domains"/>
    <property type="match status" value="1"/>
</dbReference>
<comment type="caution">
    <text evidence="4">The sequence shown here is derived from an EMBL/GenBank/DDBJ whole genome shotgun (WGS) entry which is preliminary data.</text>
</comment>
<dbReference type="InterPro" id="IPR008030">
    <property type="entry name" value="NmrA-like"/>
</dbReference>
<dbReference type="PANTHER" id="PTHR47706:SF1">
    <property type="entry name" value="CIPA-LIKE, PUTATIVE (AFU_ORTHOLOGUE AFUA_1G12460)-RELATED"/>
    <property type="match status" value="1"/>
</dbReference>
<dbReference type="Gene3D" id="3.40.50.720">
    <property type="entry name" value="NAD(P)-binding Rossmann-like Domain"/>
    <property type="match status" value="1"/>
</dbReference>
<dbReference type="InterPro" id="IPR036291">
    <property type="entry name" value="NAD(P)-bd_dom_sf"/>
</dbReference>
<accession>A0ABU6HP15</accession>
<gene>
    <name evidence="4" type="ORF">SOP96_01320</name>
</gene>
<evidence type="ECO:0000259" key="3">
    <source>
        <dbReference type="Pfam" id="PF05368"/>
    </source>
</evidence>
<evidence type="ECO:0000256" key="1">
    <source>
        <dbReference type="ARBA" id="ARBA00022857"/>
    </source>
</evidence>
<dbReference type="RefSeq" id="WP_326319429.1">
    <property type="nucleotide sequence ID" value="NZ_JAYLAA010000006.1"/>
</dbReference>
<keyword evidence="5" id="KW-1185">Reference proteome</keyword>